<evidence type="ECO:0000313" key="1">
    <source>
        <dbReference type="EMBL" id="DAE20761.1"/>
    </source>
</evidence>
<accession>A0A8S5QPN5</accession>
<sequence>MSTAPKVEKTEQTEPTMNNAQIKLQMEKANKILNGFVPPLKGGG</sequence>
<dbReference type="EMBL" id="BK015700">
    <property type="protein sequence ID" value="DAE20761.1"/>
    <property type="molecule type" value="Genomic_DNA"/>
</dbReference>
<proteinExistence type="predicted"/>
<organism evidence="1">
    <name type="scientific">Siphoviridae sp. ctsoB6</name>
    <dbReference type="NCBI Taxonomy" id="2826487"/>
    <lineage>
        <taxon>Viruses</taxon>
        <taxon>Duplodnaviria</taxon>
        <taxon>Heunggongvirae</taxon>
        <taxon>Uroviricota</taxon>
        <taxon>Caudoviricetes</taxon>
    </lineage>
</organism>
<name>A0A8S5QPN5_9CAUD</name>
<protein>
    <submittedName>
        <fullName evidence="1">Uncharacterized protein</fullName>
    </submittedName>
</protein>
<reference evidence="1" key="1">
    <citation type="journal article" date="2021" name="Proc. Natl. Acad. Sci. U.S.A.">
        <title>A Catalog of Tens of Thousands of Viruses from Human Metagenomes Reveals Hidden Associations with Chronic Diseases.</title>
        <authorList>
            <person name="Tisza M.J."/>
            <person name="Buck C.B."/>
        </authorList>
    </citation>
    <scope>NUCLEOTIDE SEQUENCE</scope>
    <source>
        <strain evidence="1">CtsoB6</strain>
    </source>
</reference>